<keyword evidence="1" id="KW-0732">Signal</keyword>
<evidence type="ECO:0000313" key="2">
    <source>
        <dbReference type="EMBL" id="MRW93386.1"/>
    </source>
</evidence>
<name>A0A6I2L9L5_9BURK</name>
<dbReference type="AlphaFoldDB" id="A0A6I2L9L5"/>
<proteinExistence type="predicted"/>
<evidence type="ECO:0000313" key="3">
    <source>
        <dbReference type="Proteomes" id="UP000433309"/>
    </source>
</evidence>
<evidence type="ECO:0000256" key="1">
    <source>
        <dbReference type="SAM" id="SignalP"/>
    </source>
</evidence>
<gene>
    <name evidence="2" type="ORF">GJ699_25685</name>
</gene>
<keyword evidence="3" id="KW-1185">Reference proteome</keyword>
<reference evidence="2 3" key="1">
    <citation type="submission" date="2019-11" db="EMBL/GenBank/DDBJ databases">
        <title>Novel species isolated from a subtropical stream in China.</title>
        <authorList>
            <person name="Lu H."/>
        </authorList>
    </citation>
    <scope>NUCLEOTIDE SEQUENCE [LARGE SCALE GENOMIC DNA]</scope>
    <source>
        <strain evidence="2 3">FT80W</strain>
    </source>
</reference>
<sequence>MLKKIVFMVCAAFAFQLAFAADAEPATSSYLDGQWEGALRDLEPAAGGKTELELKVRLHIAGKKAQVFTAGEDGKWSEVKPGKFNVFQRNFSAVVLANDSWDGDCWDETWSFTVALDNANQLVTRFGRAVSNVRCMSAKAESFGRARAGVLHQQPADDSAVAH</sequence>
<dbReference type="Proteomes" id="UP000433309">
    <property type="component" value="Unassembled WGS sequence"/>
</dbReference>
<dbReference type="RefSeq" id="WP_154381734.1">
    <property type="nucleotide sequence ID" value="NZ_WKJK01000016.1"/>
</dbReference>
<organism evidence="2 3">
    <name type="scientific">Duganella guangzhouensis</name>
    <dbReference type="NCBI Taxonomy" id="2666084"/>
    <lineage>
        <taxon>Bacteria</taxon>
        <taxon>Pseudomonadati</taxon>
        <taxon>Pseudomonadota</taxon>
        <taxon>Betaproteobacteria</taxon>
        <taxon>Burkholderiales</taxon>
        <taxon>Oxalobacteraceae</taxon>
        <taxon>Telluria group</taxon>
        <taxon>Duganella</taxon>
    </lineage>
</organism>
<comment type="caution">
    <text evidence="2">The sequence shown here is derived from an EMBL/GenBank/DDBJ whole genome shotgun (WGS) entry which is preliminary data.</text>
</comment>
<feature type="chain" id="PRO_5026336814" evidence="1">
    <location>
        <begin position="21"/>
        <end position="163"/>
    </location>
</feature>
<protein>
    <submittedName>
        <fullName evidence="2">Uncharacterized protein</fullName>
    </submittedName>
</protein>
<dbReference type="EMBL" id="WKJK01000016">
    <property type="protein sequence ID" value="MRW93386.1"/>
    <property type="molecule type" value="Genomic_DNA"/>
</dbReference>
<feature type="signal peptide" evidence="1">
    <location>
        <begin position="1"/>
        <end position="20"/>
    </location>
</feature>
<accession>A0A6I2L9L5</accession>